<keyword evidence="3" id="KW-1185">Reference proteome</keyword>
<proteinExistence type="predicted"/>
<accession>A0A557SZ28</accession>
<evidence type="ECO:0000259" key="1">
    <source>
        <dbReference type="Pfam" id="PF01872"/>
    </source>
</evidence>
<dbReference type="Gene3D" id="3.40.430.10">
    <property type="entry name" value="Dihydrofolate Reductase, subunit A"/>
    <property type="match status" value="1"/>
</dbReference>
<organism evidence="2 3">
    <name type="scientific">Candidatus Nitrosocosmicus arcticus</name>
    <dbReference type="NCBI Taxonomy" id="2035267"/>
    <lineage>
        <taxon>Archaea</taxon>
        <taxon>Nitrososphaerota</taxon>
        <taxon>Nitrososphaeria</taxon>
        <taxon>Nitrososphaerales</taxon>
        <taxon>Nitrososphaeraceae</taxon>
        <taxon>Candidatus Nitrosocosmicus</taxon>
    </lineage>
</organism>
<dbReference type="SUPFAM" id="SSF53597">
    <property type="entry name" value="Dihydrofolate reductase-like"/>
    <property type="match status" value="1"/>
</dbReference>
<dbReference type="PANTHER" id="PTHR38011:SF11">
    <property type="entry name" value="2,5-DIAMINO-6-RIBOSYLAMINO-4(3H)-PYRIMIDINONE 5'-PHOSPHATE REDUCTASE"/>
    <property type="match status" value="1"/>
</dbReference>
<reference evidence="2 3" key="1">
    <citation type="journal article" date="2019" name="Front. Microbiol.">
        <title>Ammonia Oxidation by the Arctic Terrestrial Thaumarchaeote Candidatus Nitrosocosmicus arcticus Is Stimulated by Increasing Temperatures.</title>
        <authorList>
            <person name="Alves R.J.E."/>
            <person name="Kerou M."/>
            <person name="Zappe A."/>
            <person name="Bittner R."/>
            <person name="Abby S.S."/>
            <person name="Schmidt H.A."/>
            <person name="Pfeifer K."/>
            <person name="Schleper C."/>
        </authorList>
    </citation>
    <scope>NUCLEOTIDE SEQUENCE [LARGE SCALE GENOMIC DNA]</scope>
    <source>
        <strain evidence="2 3">Kfb</strain>
    </source>
</reference>
<dbReference type="InterPro" id="IPR002734">
    <property type="entry name" value="RibDG_C"/>
</dbReference>
<dbReference type="GO" id="GO:0008703">
    <property type="term" value="F:5-amino-6-(5-phosphoribosylamino)uracil reductase activity"/>
    <property type="evidence" value="ECO:0007669"/>
    <property type="project" value="InterPro"/>
</dbReference>
<protein>
    <recommendedName>
        <fullName evidence="1">Bacterial bifunctional deaminase-reductase C-terminal domain-containing protein</fullName>
    </recommendedName>
</protein>
<comment type="caution">
    <text evidence="2">The sequence shown here is derived from an EMBL/GenBank/DDBJ whole genome shotgun (WGS) entry which is preliminary data.</text>
</comment>
<dbReference type="RefSeq" id="WP_222424736.1">
    <property type="nucleotide sequence ID" value="NZ_ML675578.1"/>
</dbReference>
<dbReference type="AlphaFoldDB" id="A0A557SZ28"/>
<dbReference type="PANTHER" id="PTHR38011">
    <property type="entry name" value="DIHYDROFOLATE REDUCTASE FAMILY PROTEIN (AFU_ORTHOLOGUE AFUA_8G06820)"/>
    <property type="match status" value="1"/>
</dbReference>
<name>A0A557SZ28_9ARCH</name>
<evidence type="ECO:0000313" key="2">
    <source>
        <dbReference type="EMBL" id="TVP41853.1"/>
    </source>
</evidence>
<gene>
    <name evidence="2" type="ORF">NARC_10259</name>
</gene>
<dbReference type="InterPro" id="IPR024072">
    <property type="entry name" value="DHFR-like_dom_sf"/>
</dbReference>
<dbReference type="GO" id="GO:0009231">
    <property type="term" value="P:riboflavin biosynthetic process"/>
    <property type="evidence" value="ECO:0007669"/>
    <property type="project" value="InterPro"/>
</dbReference>
<dbReference type="EMBL" id="VOAH01000001">
    <property type="protein sequence ID" value="TVP41853.1"/>
    <property type="molecule type" value="Genomic_DNA"/>
</dbReference>
<feature type="domain" description="Bacterial bifunctional deaminase-reductase C-terminal" evidence="1">
    <location>
        <begin position="10"/>
        <end position="189"/>
    </location>
</feature>
<evidence type="ECO:0000313" key="3">
    <source>
        <dbReference type="Proteomes" id="UP000315289"/>
    </source>
</evidence>
<dbReference type="Pfam" id="PF01872">
    <property type="entry name" value="RibD_C"/>
    <property type="match status" value="1"/>
</dbReference>
<dbReference type="InterPro" id="IPR050765">
    <property type="entry name" value="Riboflavin_Biosynth_HTPR"/>
</dbReference>
<sequence>MNNNNKVMRKLKLQVQMSIDGCIAGPNNEMDWMVFYGDEKLKEYENRLHEPVDTILLGRKMTNEFVSYWSNVMNKPEDPEYAFAKKMIETPKIVFTKSLNKSEWPNTEIATGDLKDEITKLKNLDGRDIIVYGGISFDSSLIKENLIDEFYLFINPVTIGNGKTIFKDLKEIRKFTLIESIAFDSGIVLLHYEVKKN</sequence>
<dbReference type="Proteomes" id="UP000315289">
    <property type="component" value="Unassembled WGS sequence"/>
</dbReference>